<dbReference type="RefSeq" id="WP_089285390.1">
    <property type="nucleotide sequence ID" value="NZ_FZOJ01000049.1"/>
</dbReference>
<reference evidence="1 2" key="1">
    <citation type="submission" date="2017-06" db="EMBL/GenBank/DDBJ databases">
        <authorList>
            <person name="Kim H.J."/>
            <person name="Triplett B.A."/>
        </authorList>
    </citation>
    <scope>NUCLEOTIDE SEQUENCE [LARGE SCALE GENOMIC DNA]</scope>
    <source>
        <strain evidence="1 2">SCA</strain>
    </source>
</reference>
<proteinExistence type="predicted"/>
<organism evidence="1 2">
    <name type="scientific">Anaerovirgula multivorans</name>
    <dbReference type="NCBI Taxonomy" id="312168"/>
    <lineage>
        <taxon>Bacteria</taxon>
        <taxon>Bacillati</taxon>
        <taxon>Bacillota</taxon>
        <taxon>Clostridia</taxon>
        <taxon>Peptostreptococcales</taxon>
        <taxon>Natronincolaceae</taxon>
        <taxon>Anaerovirgula</taxon>
    </lineage>
</organism>
<protein>
    <submittedName>
        <fullName evidence="1">Uncharacterized protein</fullName>
    </submittedName>
</protein>
<evidence type="ECO:0000313" key="1">
    <source>
        <dbReference type="EMBL" id="SNT18781.1"/>
    </source>
</evidence>
<evidence type="ECO:0000313" key="2">
    <source>
        <dbReference type="Proteomes" id="UP000198304"/>
    </source>
</evidence>
<gene>
    <name evidence="1" type="ORF">SAMN05446037_104925</name>
</gene>
<accession>A0A239KKU1</accession>
<keyword evidence="2" id="KW-1185">Reference proteome</keyword>
<name>A0A239KKU1_9FIRM</name>
<sequence length="286" mass="30697">MPEIFIAKEDTSQEIKTTANTINTKVGTNTDVAGTTTLFARLKQIYDYCVGTIYSYLTTNMSSTRMSKVDNLDTTVSSRQANWGATTTHSGRIDTTISSRQASWGGTTTHRDRIDATISSRAAQTTANTINTNVGSNSDTSSATGSVHGKLKDVKAAINTLAAKLPIQPTKMKIVDTKATISSSSSYITAVDITGRGVLTRISLCSASSSVVTNAYHGLRVTVDGEVSTWSGGSSSAGNKARSFSNDTNVSHYILNIYFKSTLKVEYRNVHTNSTEFHIAVDYAIE</sequence>
<dbReference type="OrthoDB" id="3099018at2"/>
<dbReference type="EMBL" id="FZOJ01000049">
    <property type="protein sequence ID" value="SNT18781.1"/>
    <property type="molecule type" value="Genomic_DNA"/>
</dbReference>
<dbReference type="Proteomes" id="UP000198304">
    <property type="component" value="Unassembled WGS sequence"/>
</dbReference>
<dbReference type="AlphaFoldDB" id="A0A239KKU1"/>